<dbReference type="Gene3D" id="3.30.40.10">
    <property type="entry name" value="Zinc/RING finger domain, C3HC4 (zinc finger)"/>
    <property type="match status" value="1"/>
</dbReference>
<dbReference type="InterPro" id="IPR029052">
    <property type="entry name" value="Metallo-depent_PP-like"/>
</dbReference>
<dbReference type="SMART" id="SM00184">
    <property type="entry name" value="RING"/>
    <property type="match status" value="1"/>
</dbReference>
<evidence type="ECO:0000256" key="1">
    <source>
        <dbReference type="ARBA" id="ARBA00022723"/>
    </source>
</evidence>
<evidence type="ECO:0000313" key="5">
    <source>
        <dbReference type="EMBL" id="QHS99810.1"/>
    </source>
</evidence>
<dbReference type="SUPFAM" id="SSF57850">
    <property type="entry name" value="RING/U-box"/>
    <property type="match status" value="1"/>
</dbReference>
<dbReference type="GO" id="GO:0016787">
    <property type="term" value="F:hydrolase activity"/>
    <property type="evidence" value="ECO:0007669"/>
    <property type="project" value="InterPro"/>
</dbReference>
<dbReference type="InterPro" id="IPR004843">
    <property type="entry name" value="Calcineurin-like_PHP"/>
</dbReference>
<dbReference type="InterPro" id="IPR017907">
    <property type="entry name" value="Znf_RING_CS"/>
</dbReference>
<dbReference type="PROSITE" id="PS50089">
    <property type="entry name" value="ZF_RING_2"/>
    <property type="match status" value="1"/>
</dbReference>
<name>A0A6C0C5V9_9ZZZZ</name>
<dbReference type="Gene3D" id="3.60.21.10">
    <property type="match status" value="1"/>
</dbReference>
<reference evidence="5" key="1">
    <citation type="journal article" date="2020" name="Nature">
        <title>Giant virus diversity and host interactions through global metagenomics.</title>
        <authorList>
            <person name="Schulz F."/>
            <person name="Roux S."/>
            <person name="Paez-Espino D."/>
            <person name="Jungbluth S."/>
            <person name="Walsh D.A."/>
            <person name="Denef V.J."/>
            <person name="McMahon K.D."/>
            <person name="Konstantinidis K.T."/>
            <person name="Eloe-Fadrosh E.A."/>
            <person name="Kyrpides N.C."/>
            <person name="Woyke T."/>
        </authorList>
    </citation>
    <scope>NUCLEOTIDE SEQUENCE</scope>
    <source>
        <strain evidence="5">GVMAG-M-3300020187-37</strain>
    </source>
</reference>
<sequence>MKYGKLLKQIQEKHLHYIDYNYLKKQIYNKDFLNILKNNIKFFDCNYKLKKVFNKEIYNYLIINYLSIHKIIKKYNKKNNKSYEINLNEYKFYNDIINPSYIEDKICNVCYDHGFIIKTECNHNFCFKCLLKCSNLNISCPMCRNITILDPILIYINNIIDNKDNKYSPFDNKLSLDIISDLHIDQWSKKYKIKYPYGEIVEKPININNKSDILIIAGDISDDLDLSLNYINNISEKYDKILFIDGNHEHVNAYPELYDINFIHKKVNELNNNKIIYLPNNEYKINDKVFIGYCGWWDYNNKLDLENGKKYFNKWIPEFTEEDNILFMNNVLNQAEYEYDKIINLLKKYDNDDSIKEIILVTHSVGHKSFKVVNKSTDYNTMFNNIKSNKLNNWIFGHTHYDINDKINNIKYICNPRGRPNDFNRLKYDIKTLIIH</sequence>
<dbReference type="GO" id="GO:0008270">
    <property type="term" value="F:zinc ion binding"/>
    <property type="evidence" value="ECO:0007669"/>
    <property type="project" value="UniProtKB-KW"/>
</dbReference>
<dbReference type="AlphaFoldDB" id="A0A6C0C5V9"/>
<dbReference type="InterPro" id="IPR001841">
    <property type="entry name" value="Znf_RING"/>
</dbReference>
<feature type="domain" description="RING-type" evidence="4">
    <location>
        <begin position="107"/>
        <end position="144"/>
    </location>
</feature>
<dbReference type="InterPro" id="IPR013083">
    <property type="entry name" value="Znf_RING/FYVE/PHD"/>
</dbReference>
<keyword evidence="1" id="KW-0479">Metal-binding</keyword>
<accession>A0A6C0C5V9</accession>
<evidence type="ECO:0000259" key="4">
    <source>
        <dbReference type="PROSITE" id="PS50089"/>
    </source>
</evidence>
<dbReference type="SUPFAM" id="SSF56300">
    <property type="entry name" value="Metallo-dependent phosphatases"/>
    <property type="match status" value="1"/>
</dbReference>
<organism evidence="5">
    <name type="scientific">viral metagenome</name>
    <dbReference type="NCBI Taxonomy" id="1070528"/>
    <lineage>
        <taxon>unclassified sequences</taxon>
        <taxon>metagenomes</taxon>
        <taxon>organismal metagenomes</taxon>
    </lineage>
</organism>
<dbReference type="PANTHER" id="PTHR37844">
    <property type="entry name" value="SER/THR PROTEIN PHOSPHATASE SUPERFAMILY (AFU_ORTHOLOGUE AFUA_1G14840)"/>
    <property type="match status" value="1"/>
</dbReference>
<keyword evidence="3" id="KW-0862">Zinc</keyword>
<evidence type="ECO:0000256" key="2">
    <source>
        <dbReference type="ARBA" id="ARBA00022771"/>
    </source>
</evidence>
<dbReference type="PROSITE" id="PS00518">
    <property type="entry name" value="ZF_RING_1"/>
    <property type="match status" value="1"/>
</dbReference>
<protein>
    <recommendedName>
        <fullName evidence="4">RING-type domain-containing protein</fullName>
    </recommendedName>
</protein>
<dbReference type="PANTHER" id="PTHR37844:SF1">
    <property type="entry name" value="CALCINEURIN-LIKE PHOSPHOESTERASE DOMAIN-CONTAINING PROTEIN"/>
    <property type="match status" value="1"/>
</dbReference>
<dbReference type="EMBL" id="MN739348">
    <property type="protein sequence ID" value="QHS99810.1"/>
    <property type="molecule type" value="Genomic_DNA"/>
</dbReference>
<evidence type="ECO:0000256" key="3">
    <source>
        <dbReference type="ARBA" id="ARBA00022833"/>
    </source>
</evidence>
<keyword evidence="2" id="KW-0863">Zinc-finger</keyword>
<proteinExistence type="predicted"/>
<dbReference type="Pfam" id="PF00149">
    <property type="entry name" value="Metallophos"/>
    <property type="match status" value="1"/>
</dbReference>